<dbReference type="OrthoDB" id="1524454at2"/>
<proteinExistence type="predicted"/>
<evidence type="ECO:0000313" key="3">
    <source>
        <dbReference type="Proteomes" id="UP000256779"/>
    </source>
</evidence>
<accession>A0A3D9L5M3</accession>
<evidence type="ECO:0000313" key="2">
    <source>
        <dbReference type="EMBL" id="REE00104.1"/>
    </source>
</evidence>
<organism evidence="2 3">
    <name type="scientific">Marinoscillum furvescens DSM 4134</name>
    <dbReference type="NCBI Taxonomy" id="1122208"/>
    <lineage>
        <taxon>Bacteria</taxon>
        <taxon>Pseudomonadati</taxon>
        <taxon>Bacteroidota</taxon>
        <taxon>Cytophagia</taxon>
        <taxon>Cytophagales</taxon>
        <taxon>Reichenbachiellaceae</taxon>
        <taxon>Marinoscillum</taxon>
    </lineage>
</organism>
<dbReference type="RefSeq" id="WP_115867635.1">
    <property type="nucleotide sequence ID" value="NZ_QREG01000006.1"/>
</dbReference>
<dbReference type="Gene3D" id="1.20.120.450">
    <property type="entry name" value="dinb family like domain"/>
    <property type="match status" value="1"/>
</dbReference>
<comment type="caution">
    <text evidence="2">The sequence shown here is derived from an EMBL/GenBank/DDBJ whole genome shotgun (WGS) entry which is preliminary data.</text>
</comment>
<reference evidence="2 3" key="1">
    <citation type="submission" date="2018-07" db="EMBL/GenBank/DDBJ databases">
        <title>Genomic Encyclopedia of Type Strains, Phase IV (KMG-IV): sequencing the most valuable type-strain genomes for metagenomic binning, comparative biology and taxonomic classification.</title>
        <authorList>
            <person name="Goeker M."/>
        </authorList>
    </citation>
    <scope>NUCLEOTIDE SEQUENCE [LARGE SCALE GENOMIC DNA]</scope>
    <source>
        <strain evidence="2 3">DSM 4134</strain>
    </source>
</reference>
<dbReference type="SUPFAM" id="SSF109854">
    <property type="entry name" value="DinB/YfiT-like putative metalloenzymes"/>
    <property type="match status" value="1"/>
</dbReference>
<dbReference type="Pfam" id="PF12867">
    <property type="entry name" value="DinB_2"/>
    <property type="match status" value="1"/>
</dbReference>
<sequence>MKNEYLEEWIQNAALIHHEINELFDGLSEDQLNNKPSPQKWSIGEQLEHLMVSNTLYFPKLKAIAAGKHKNPSAARFTYLPQFFGKSILKAVQPDNEKKLKTSRKFLPDQKHHTLQLKDKFSRHQDELIELVKNTNHIDHKKAIITSPANRLIFYYLEDAIKIILAHERRHIHQAQQLLDKKQAVA</sequence>
<dbReference type="InterPro" id="IPR024775">
    <property type="entry name" value="DinB-like"/>
</dbReference>
<dbReference type="AlphaFoldDB" id="A0A3D9L5M3"/>
<evidence type="ECO:0000259" key="1">
    <source>
        <dbReference type="Pfam" id="PF12867"/>
    </source>
</evidence>
<dbReference type="Proteomes" id="UP000256779">
    <property type="component" value="Unassembled WGS sequence"/>
</dbReference>
<gene>
    <name evidence="2" type="ORF">C7460_10641</name>
</gene>
<dbReference type="InterPro" id="IPR034660">
    <property type="entry name" value="DinB/YfiT-like"/>
</dbReference>
<protein>
    <submittedName>
        <fullName evidence="2">DinB family protein</fullName>
    </submittedName>
</protein>
<feature type="domain" description="DinB-like" evidence="1">
    <location>
        <begin position="18"/>
        <end position="175"/>
    </location>
</feature>
<keyword evidence="3" id="KW-1185">Reference proteome</keyword>
<dbReference type="EMBL" id="QREG01000006">
    <property type="protein sequence ID" value="REE00104.1"/>
    <property type="molecule type" value="Genomic_DNA"/>
</dbReference>
<name>A0A3D9L5M3_MARFU</name>